<sequence>MHSIYYNNPKYSDYNIVGKDEDGNNEIFYVHKAILNSIRLFEDAFKSIIPNIDKSYNITNYDEFQFLKVMIAYYYGVYQIDSIEYDLDQLITLFELSLYYGCSYIIQGIVYNIKTVSQLNEFMRRIKKIYPNVKLSLPDTYIYDYRFNYRNMYNNPLYSDITLSIENLYLYLHKVILADINNISLDEIQYQYGKDTNIVTKPQRIFILKNIPDIMQRVKNIFDNINTISIDDYMYELNYLYRLLYERDDIGNVLLSKNLEGLLSGEIDTLDSQYSPNVIILGKNRDAIVDKLKNMIDYDNGLMLQGFYYYLLYPYSKNLSSITSFIKHNMYYLGINIINKRKDEYYQEYDNNDYKYNSYDNYDVDYNEGYEDLYDEQYYDEKYYDEKYYDEEYYDQEYVDEEYVDERIDDKKNELNARKVDINKMNNEIRNKIMLNTKFYNFRPSKIHYKDGDERIINDNVKYDKYETFYNDIYDLMDDVKGITFYNFMDVEKKTVYLEIEFIIQQFIFYINP</sequence>
<gene>
    <name evidence="1" type="ORF">ORPV_838</name>
</gene>
<name>A0A2I2L5C0_9VIRU</name>
<dbReference type="InterPro" id="IPR011333">
    <property type="entry name" value="SKP1/BTB/POZ_sf"/>
</dbReference>
<protein>
    <recommendedName>
        <fullName evidence="3">SKP1/BTB/POZ domain-containing protein</fullName>
    </recommendedName>
</protein>
<proteinExistence type="predicted"/>
<dbReference type="EMBL" id="LT906555">
    <property type="protein sequence ID" value="SNW62742.1"/>
    <property type="molecule type" value="Genomic_DNA"/>
</dbReference>
<evidence type="ECO:0008006" key="3">
    <source>
        <dbReference type="Google" id="ProtNLM"/>
    </source>
</evidence>
<evidence type="ECO:0000313" key="1">
    <source>
        <dbReference type="EMBL" id="SNW62742.1"/>
    </source>
</evidence>
<dbReference type="KEGG" id="vg:35382670"/>
<reference evidence="1" key="1">
    <citation type="submission" date="2017-08" db="EMBL/GenBank/DDBJ databases">
        <authorList>
            <consortium name="Urmite Genomes"/>
        </authorList>
    </citation>
    <scope>NUCLEOTIDE SEQUENCE [LARGE SCALE GENOMIC DNA]</scope>
    <source>
        <strain evidence="1">IHUMI-LCC2</strain>
    </source>
</reference>
<dbReference type="Gene3D" id="3.30.710.10">
    <property type="entry name" value="Potassium Channel Kv1.1, Chain A"/>
    <property type="match status" value="1"/>
</dbReference>
<keyword evidence="2" id="KW-1185">Reference proteome</keyword>
<dbReference type="RefSeq" id="YP_009449044.1">
    <property type="nucleotide sequence ID" value="NC_036594.1"/>
</dbReference>
<evidence type="ECO:0000313" key="2">
    <source>
        <dbReference type="Proteomes" id="UP000236316"/>
    </source>
</evidence>
<dbReference type="GeneID" id="35382670"/>
<dbReference type="Proteomes" id="UP000236316">
    <property type="component" value="Segment"/>
</dbReference>
<organism evidence="1">
    <name type="scientific">Orpheovirus IHUMI-LCC2</name>
    <dbReference type="NCBI Taxonomy" id="2023057"/>
    <lineage>
        <taxon>Viruses</taxon>
        <taxon>Varidnaviria</taxon>
        <taxon>Bamfordvirae</taxon>
        <taxon>Nucleocytoviricota</taxon>
        <taxon>Megaviricetes</taxon>
        <taxon>Pimascovirales</taxon>
        <taxon>Ocovirineae</taxon>
        <taxon>Orpheoviridae</taxon>
        <taxon>Alphaorpheovirus</taxon>
        <taxon>Alphaorpheovirus massiliense</taxon>
    </lineage>
</organism>
<accession>A0A2I2L5C0</accession>